<name>A0A1H4FIY2_9BACT</name>
<dbReference type="STRING" id="1033731.SAMN05444145_11078"/>
<proteinExistence type="predicted"/>
<evidence type="ECO:0000313" key="1">
    <source>
        <dbReference type="EMBL" id="SEA96728.1"/>
    </source>
</evidence>
<accession>A0A1H4FIY2</accession>
<dbReference type="Proteomes" id="UP000183253">
    <property type="component" value="Unassembled WGS sequence"/>
</dbReference>
<dbReference type="EMBL" id="FNRI01000010">
    <property type="protein sequence ID" value="SEA96728.1"/>
    <property type="molecule type" value="Genomic_DNA"/>
</dbReference>
<keyword evidence="2" id="KW-1185">Reference proteome</keyword>
<organism evidence="1 2">
    <name type="scientific">Alistipes timonensis JC136</name>
    <dbReference type="NCBI Taxonomy" id="1033731"/>
    <lineage>
        <taxon>Bacteria</taxon>
        <taxon>Pseudomonadati</taxon>
        <taxon>Bacteroidota</taxon>
        <taxon>Bacteroidia</taxon>
        <taxon>Bacteroidales</taxon>
        <taxon>Rikenellaceae</taxon>
        <taxon>Alistipes</taxon>
    </lineage>
</organism>
<sequence length="53" mass="5779">MQYRLTPPHASGDRYAAPAVTIAEVAVERGFAASADYDDLTLPELGVVDEDQW</sequence>
<reference evidence="1 2" key="1">
    <citation type="submission" date="2016-10" db="EMBL/GenBank/DDBJ databases">
        <authorList>
            <person name="de Groot N.N."/>
        </authorList>
    </citation>
    <scope>NUCLEOTIDE SEQUENCE [LARGE SCALE GENOMIC DNA]</scope>
    <source>
        <strain evidence="1 2">DSM 25383</strain>
    </source>
</reference>
<dbReference type="RefSeq" id="WP_155836582.1">
    <property type="nucleotide sequence ID" value="NZ_CAEG01000018.1"/>
</dbReference>
<evidence type="ECO:0000313" key="2">
    <source>
        <dbReference type="Proteomes" id="UP000183253"/>
    </source>
</evidence>
<dbReference type="AlphaFoldDB" id="A0A1H4FIY2"/>
<gene>
    <name evidence="1" type="ORF">SAMN05444145_11078</name>
</gene>
<protein>
    <submittedName>
        <fullName evidence="1">Uncharacterized protein</fullName>
    </submittedName>
</protein>